<dbReference type="EC" id="2.7.7.7" evidence="11"/>
<comment type="catalytic activity">
    <reaction evidence="10 11">
        <text>DNA(n) + a 2'-deoxyribonucleoside 5'-triphosphate = DNA(n+1) + diphosphate</text>
        <dbReference type="Rhea" id="RHEA:22508"/>
        <dbReference type="Rhea" id="RHEA-COMP:17339"/>
        <dbReference type="Rhea" id="RHEA-COMP:17340"/>
        <dbReference type="ChEBI" id="CHEBI:33019"/>
        <dbReference type="ChEBI" id="CHEBI:61560"/>
        <dbReference type="ChEBI" id="CHEBI:173112"/>
        <dbReference type="EC" id="2.7.7.7"/>
    </reaction>
</comment>
<comment type="subunit">
    <text evidence="11">DNA polymerase III contains a core (composed of alpha, epsilon and theta chains) that associates with a tau subunit. This core dimerizes to form the POLIII' complex. PolIII' associates with the gamma complex (composed of gamma, delta, delta', psi and chi chains) and with the beta chain to form the complete DNA polymerase III complex.</text>
</comment>
<evidence type="ECO:0000256" key="11">
    <source>
        <dbReference type="RuleBase" id="RU364063"/>
    </source>
</evidence>
<feature type="compositionally biased region" description="Low complexity" evidence="12">
    <location>
        <begin position="44"/>
        <end position="78"/>
    </location>
</feature>
<comment type="caution">
    <text evidence="14">The sequence shown here is derived from an EMBL/GenBank/DDBJ whole genome shotgun (WGS) entry which is preliminary data.</text>
</comment>
<dbReference type="RefSeq" id="WP_168046201.1">
    <property type="nucleotide sequence ID" value="NZ_JAATJM010000001.1"/>
</dbReference>
<evidence type="ECO:0000259" key="13">
    <source>
        <dbReference type="SMART" id="SM00382"/>
    </source>
</evidence>
<dbReference type="Pfam" id="PF12169">
    <property type="entry name" value="DNA_pol3_gamma3"/>
    <property type="match status" value="1"/>
</dbReference>
<gene>
    <name evidence="11" type="primary">dnaX</name>
    <name evidence="14" type="ORF">GGQ87_001514</name>
</gene>
<dbReference type="InterPro" id="IPR022754">
    <property type="entry name" value="DNA_pol_III_gamma-3"/>
</dbReference>
<evidence type="ECO:0000256" key="6">
    <source>
        <dbReference type="ARBA" id="ARBA00022741"/>
    </source>
</evidence>
<dbReference type="FunFam" id="3.40.50.300:FF:000014">
    <property type="entry name" value="DNA polymerase III subunit gamma/tau"/>
    <property type="match status" value="1"/>
</dbReference>
<evidence type="ECO:0000256" key="8">
    <source>
        <dbReference type="ARBA" id="ARBA00022840"/>
    </source>
</evidence>
<dbReference type="SUPFAM" id="SSF52540">
    <property type="entry name" value="P-loop containing nucleoside triphosphate hydrolases"/>
    <property type="match status" value="1"/>
</dbReference>
<dbReference type="AlphaFoldDB" id="A0A7X6BP83"/>
<dbReference type="GO" id="GO:0009360">
    <property type="term" value="C:DNA polymerase III complex"/>
    <property type="evidence" value="ECO:0007669"/>
    <property type="project" value="InterPro"/>
</dbReference>
<dbReference type="InterPro" id="IPR027417">
    <property type="entry name" value="P-loop_NTPase"/>
</dbReference>
<keyword evidence="7" id="KW-0862">Zinc</keyword>
<dbReference type="Pfam" id="PF22608">
    <property type="entry name" value="DNAX_ATPase_lid"/>
    <property type="match status" value="1"/>
</dbReference>
<name>A0A7X6BP83_9CAUL</name>
<dbReference type="Gene3D" id="1.20.272.10">
    <property type="match status" value="1"/>
</dbReference>
<dbReference type="EMBL" id="JAATJM010000001">
    <property type="protein sequence ID" value="NJC41256.1"/>
    <property type="molecule type" value="Genomic_DNA"/>
</dbReference>
<comment type="similarity">
    <text evidence="1 11">Belongs to the DnaX/STICHEL family.</text>
</comment>
<dbReference type="SMART" id="SM00382">
    <property type="entry name" value="AAA"/>
    <property type="match status" value="1"/>
</dbReference>
<feature type="region of interest" description="Disordered" evidence="12">
    <location>
        <begin position="460"/>
        <end position="488"/>
    </location>
</feature>
<evidence type="ECO:0000256" key="5">
    <source>
        <dbReference type="ARBA" id="ARBA00022723"/>
    </source>
</evidence>
<keyword evidence="15" id="KW-1185">Reference proteome</keyword>
<accession>A0A7X6BP83</accession>
<dbReference type="NCBIfam" id="NF006585">
    <property type="entry name" value="PRK09111.1"/>
    <property type="match status" value="1"/>
</dbReference>
<comment type="function">
    <text evidence="11">DNA polymerase III is a complex, multichain enzyme responsible for most of the replicative synthesis in bacteria. This DNA polymerase also exhibits 3' to 5' exonuclease activity.</text>
</comment>
<dbReference type="FunFam" id="1.10.8.60:FF:000013">
    <property type="entry name" value="DNA polymerase III subunit gamma/tau"/>
    <property type="match status" value="1"/>
</dbReference>
<dbReference type="GO" id="GO:0006261">
    <property type="term" value="P:DNA-templated DNA replication"/>
    <property type="evidence" value="ECO:0007669"/>
    <property type="project" value="TreeGrafter"/>
</dbReference>
<dbReference type="NCBIfam" id="TIGR02397">
    <property type="entry name" value="dnaX_nterm"/>
    <property type="match status" value="1"/>
</dbReference>
<dbReference type="Pfam" id="PF12362">
    <property type="entry name" value="DUF3646"/>
    <property type="match status" value="1"/>
</dbReference>
<keyword evidence="5" id="KW-0479">Metal-binding</keyword>
<sequence>MSDVDPSLESPPWEEDAPEAEERDPNTDDMFGAPEPAGMREAEAAAAPEPVPAAVAEAPAPKAPKKTTPAPADDGPAAHTDDGEAYTVLARKYRPRTFEDLIGQEAMVRTLTNAFATGRIAHAFMLTGVRGVGKTTTARLLARALNNETDVIERPSLELTAHGRHDAAIMAGQHMDVVEMDAASHTGIDGIRDIIESVRYAPVEARYKVYVLDEVHMLSNQAFNALLKTLEEPPPHAKFIFATTEIRKVPVTILSRCQRFDLRRVEPEILIEHLARIADREGMKIEQDALALIARAAEGSVRDGLSLLDQALVQGEKGETVQTTVVRDMLGLADRSQTIALFEAVMAGRTPEALELFRTLYGYGADPVQVTNDLLEHCHAASVAKMLGPQATRLPNDQAQKLTALGAVISAGTLARVWQMLLKALDEVRRAPNPADAVEMAIVRLAYAADLPGPEEALKALRDGEPMPGGGSAPRGPSGGGGGGASAELAARPVQAPALPDPQSFEQVVALIGEKREVGLQMDVQRYVRPVAFKPGAITYESIQGAPIDLARRLSSRLKEWTGRTWLIAANGQGGGETMIEIDRRKRAEERAQIEADPFIVAVMEAFPGAKIGEIKTLAAPVELPVIPDEAGEED</sequence>
<proteinExistence type="inferred from homology"/>
<evidence type="ECO:0000256" key="10">
    <source>
        <dbReference type="ARBA" id="ARBA00049244"/>
    </source>
</evidence>
<keyword evidence="8 11" id="KW-0067">ATP-binding</keyword>
<organism evidence="14 15">
    <name type="scientific">Brevundimonas alba</name>
    <dbReference type="NCBI Taxonomy" id="74314"/>
    <lineage>
        <taxon>Bacteria</taxon>
        <taxon>Pseudomonadati</taxon>
        <taxon>Pseudomonadota</taxon>
        <taxon>Alphaproteobacteria</taxon>
        <taxon>Caulobacterales</taxon>
        <taxon>Caulobacteraceae</taxon>
        <taxon>Brevundimonas</taxon>
    </lineage>
</organism>
<feature type="region of interest" description="Disordered" evidence="12">
    <location>
        <begin position="1"/>
        <end position="82"/>
    </location>
</feature>
<dbReference type="GO" id="GO:0046872">
    <property type="term" value="F:metal ion binding"/>
    <property type="evidence" value="ECO:0007669"/>
    <property type="project" value="UniProtKB-KW"/>
</dbReference>
<evidence type="ECO:0000256" key="12">
    <source>
        <dbReference type="SAM" id="MobiDB-lite"/>
    </source>
</evidence>
<dbReference type="Proteomes" id="UP000587415">
    <property type="component" value="Unassembled WGS sequence"/>
</dbReference>
<dbReference type="InterPro" id="IPR012763">
    <property type="entry name" value="DNA_pol_III_sug/sutau_N"/>
</dbReference>
<evidence type="ECO:0000313" key="15">
    <source>
        <dbReference type="Proteomes" id="UP000587415"/>
    </source>
</evidence>
<keyword evidence="9 11" id="KW-0239">DNA-directed DNA polymerase</keyword>
<keyword evidence="6 11" id="KW-0547">Nucleotide-binding</keyword>
<reference evidence="14 15" key="1">
    <citation type="submission" date="2020-03" db="EMBL/GenBank/DDBJ databases">
        <title>Genomic Encyclopedia of Type Strains, Phase IV (KMG-IV): sequencing the most valuable type-strain genomes for metagenomic binning, comparative biology and taxonomic classification.</title>
        <authorList>
            <person name="Goeker M."/>
        </authorList>
    </citation>
    <scope>NUCLEOTIDE SEQUENCE [LARGE SCALE GENOMIC DNA]</scope>
    <source>
        <strain evidence="14 15">DSM 4736</strain>
    </source>
</reference>
<dbReference type="PANTHER" id="PTHR11669">
    <property type="entry name" value="REPLICATION FACTOR C / DNA POLYMERASE III GAMMA-TAU SUBUNIT"/>
    <property type="match status" value="1"/>
</dbReference>
<dbReference type="Pfam" id="PF13177">
    <property type="entry name" value="DNA_pol3_delta2"/>
    <property type="match status" value="1"/>
</dbReference>
<dbReference type="GO" id="GO:0003887">
    <property type="term" value="F:DNA-directed DNA polymerase activity"/>
    <property type="evidence" value="ECO:0007669"/>
    <property type="project" value="UniProtKB-KW"/>
</dbReference>
<protein>
    <recommendedName>
        <fullName evidence="11">DNA polymerase III subunit gamma/tau</fullName>
        <ecNumber evidence="11">2.7.7.7</ecNumber>
    </recommendedName>
</protein>
<feature type="compositionally biased region" description="Acidic residues" evidence="12">
    <location>
        <begin position="12"/>
        <end position="22"/>
    </location>
</feature>
<evidence type="ECO:0000256" key="1">
    <source>
        <dbReference type="ARBA" id="ARBA00006360"/>
    </source>
</evidence>
<dbReference type="InterPro" id="IPR008921">
    <property type="entry name" value="DNA_pol3_clamp-load_cplx_C"/>
</dbReference>
<evidence type="ECO:0000256" key="7">
    <source>
        <dbReference type="ARBA" id="ARBA00022833"/>
    </source>
</evidence>
<dbReference type="InterPro" id="IPR022107">
    <property type="entry name" value="DNA_pol_III_gamma/tau_C"/>
</dbReference>
<evidence type="ECO:0000256" key="9">
    <source>
        <dbReference type="ARBA" id="ARBA00022932"/>
    </source>
</evidence>
<dbReference type="InterPro" id="IPR050238">
    <property type="entry name" value="DNA_Rep/Repair_Clamp_Loader"/>
</dbReference>
<evidence type="ECO:0000256" key="3">
    <source>
        <dbReference type="ARBA" id="ARBA00022695"/>
    </source>
</evidence>
<keyword evidence="2 11" id="KW-0808">Transferase</keyword>
<feature type="domain" description="AAA+ ATPase" evidence="13">
    <location>
        <begin position="120"/>
        <end position="266"/>
    </location>
</feature>
<dbReference type="SUPFAM" id="SSF48019">
    <property type="entry name" value="post-AAA+ oligomerization domain-like"/>
    <property type="match status" value="1"/>
</dbReference>
<evidence type="ECO:0000256" key="2">
    <source>
        <dbReference type="ARBA" id="ARBA00022679"/>
    </source>
</evidence>
<dbReference type="PANTHER" id="PTHR11669:SF0">
    <property type="entry name" value="PROTEIN STICHEL-LIKE 2"/>
    <property type="match status" value="1"/>
</dbReference>
<evidence type="ECO:0000313" key="14">
    <source>
        <dbReference type="EMBL" id="NJC41256.1"/>
    </source>
</evidence>
<keyword evidence="3 11" id="KW-0548">Nucleotidyltransferase</keyword>
<dbReference type="GO" id="GO:0003677">
    <property type="term" value="F:DNA binding"/>
    <property type="evidence" value="ECO:0007669"/>
    <property type="project" value="InterPro"/>
</dbReference>
<evidence type="ECO:0000256" key="4">
    <source>
        <dbReference type="ARBA" id="ARBA00022705"/>
    </source>
</evidence>
<dbReference type="CDD" id="cd00009">
    <property type="entry name" value="AAA"/>
    <property type="match status" value="1"/>
</dbReference>
<keyword evidence="4 11" id="KW-0235">DNA replication</keyword>
<dbReference type="CDD" id="cd18137">
    <property type="entry name" value="HLD_clamp_pol_III_gamma_tau"/>
    <property type="match status" value="1"/>
</dbReference>
<dbReference type="InterPro" id="IPR003593">
    <property type="entry name" value="AAA+_ATPase"/>
</dbReference>
<dbReference type="Gene3D" id="1.10.8.60">
    <property type="match status" value="1"/>
</dbReference>
<dbReference type="InterPro" id="IPR045085">
    <property type="entry name" value="HLD_clamp_pol_III_gamma_tau"/>
</dbReference>
<dbReference type="Gene3D" id="3.40.50.300">
    <property type="entry name" value="P-loop containing nucleotide triphosphate hydrolases"/>
    <property type="match status" value="1"/>
</dbReference>
<dbReference type="GO" id="GO:0005524">
    <property type="term" value="F:ATP binding"/>
    <property type="evidence" value="ECO:0007669"/>
    <property type="project" value="UniProtKB-KW"/>
</dbReference>
<feature type="compositionally biased region" description="Gly residues" evidence="12">
    <location>
        <begin position="467"/>
        <end position="485"/>
    </location>
</feature>